<dbReference type="GO" id="GO:0033387">
    <property type="term" value="P:putrescine biosynthetic process from arginine, via ornithine"/>
    <property type="evidence" value="ECO:0007669"/>
    <property type="project" value="TreeGrafter"/>
</dbReference>
<dbReference type="InterPro" id="IPR029066">
    <property type="entry name" value="PLP-binding_barrel"/>
</dbReference>
<name>A0AA45HJ40_9BACT</name>
<dbReference type="AlphaFoldDB" id="A0AA45HJ40"/>
<keyword evidence="3 8" id="KW-0663">Pyridoxal phosphate</keyword>
<keyword evidence="11" id="KW-1185">Reference proteome</keyword>
<dbReference type="GO" id="GO:0004586">
    <property type="term" value="F:ornithine decarboxylase activity"/>
    <property type="evidence" value="ECO:0007669"/>
    <property type="project" value="UniProtKB-EC"/>
</dbReference>
<comment type="pathway">
    <text evidence="5">Amine and polyamine biosynthesis; putrescine biosynthesis via L-ornithine pathway; putrescine from L-ornithine: step 1/1.</text>
</comment>
<dbReference type="SUPFAM" id="SSF51419">
    <property type="entry name" value="PLP-binding barrel"/>
    <property type="match status" value="1"/>
</dbReference>
<dbReference type="CDD" id="cd00622">
    <property type="entry name" value="PLPDE_III_ODC"/>
    <property type="match status" value="1"/>
</dbReference>
<gene>
    <name evidence="10" type="ORF">C7380_1059</name>
</gene>
<dbReference type="InterPro" id="IPR022644">
    <property type="entry name" value="De-COase2_N"/>
</dbReference>
<keyword evidence="4" id="KW-0456">Lyase</keyword>
<dbReference type="EMBL" id="QGGI01000005">
    <property type="protein sequence ID" value="PWJ95383.1"/>
    <property type="molecule type" value="Genomic_DNA"/>
</dbReference>
<dbReference type="PRINTS" id="PR01182">
    <property type="entry name" value="ORNDCRBXLASE"/>
</dbReference>
<organism evidence="10 11">
    <name type="scientific">Oceanotoga teriensis</name>
    <dbReference type="NCBI Taxonomy" id="515440"/>
    <lineage>
        <taxon>Bacteria</taxon>
        <taxon>Thermotogati</taxon>
        <taxon>Thermotogota</taxon>
        <taxon>Thermotogae</taxon>
        <taxon>Petrotogales</taxon>
        <taxon>Petrotogaceae</taxon>
        <taxon>Oceanotoga</taxon>
    </lineage>
</organism>
<evidence type="ECO:0000256" key="8">
    <source>
        <dbReference type="PIRSR" id="PIRSR600183-50"/>
    </source>
</evidence>
<evidence type="ECO:0000256" key="4">
    <source>
        <dbReference type="ARBA" id="ARBA00023239"/>
    </source>
</evidence>
<dbReference type="PANTHER" id="PTHR11482:SF6">
    <property type="entry name" value="ORNITHINE DECARBOXYLASE 1-RELATED"/>
    <property type="match status" value="1"/>
</dbReference>
<evidence type="ECO:0000256" key="7">
    <source>
        <dbReference type="ARBA" id="ARBA00049127"/>
    </source>
</evidence>
<evidence type="ECO:0000256" key="1">
    <source>
        <dbReference type="ARBA" id="ARBA00001933"/>
    </source>
</evidence>
<proteinExistence type="inferred from homology"/>
<feature type="domain" description="Orn/DAP/Arg decarboxylase 2 N-terminal" evidence="9">
    <location>
        <begin position="25"/>
        <end position="259"/>
    </location>
</feature>
<sequence>MKLTPLIKKAAETLDTPFLVLDLSYVKENYKKLKKAINNVDVFYAVKANSHTKILELLRDEGCSFDAASRGEIDKLLSLGVSPDKISFGNTIKKEIDIKFAWENGIEYYAVDSEMEVEKIARNAPNAKVYGRISTSSNDADWPLSDKFGTDVDHVIQILEYAHRKGLNAYGVSFHVGSQSYNKHKWKEAILNASEVFEKLAAKGINLKLLNLGGGMPVQHVKPIPMVEEIGEVINQSIEEYLGWVDGLKVFTEPGRSMVGNAGIMASKVLLRSIKGTKHWVYLDVGVFHGLMETIENFRYEVVVNNKENHETAEMTLAGPSCDSVDTIYDEIELPVDIDYNDIVYFINTGAYTIEYASPHFNGITPPKVFTVEELKEELQKYKIKSEEIMI</sequence>
<dbReference type="Pfam" id="PF02784">
    <property type="entry name" value="Orn_Arg_deC_N"/>
    <property type="match status" value="1"/>
</dbReference>
<comment type="similarity">
    <text evidence="2">Belongs to the Orn/Lys/Arg decarboxylase class-II family.</text>
</comment>
<evidence type="ECO:0000256" key="6">
    <source>
        <dbReference type="ARBA" id="ARBA00034138"/>
    </source>
</evidence>
<comment type="catalytic activity">
    <reaction evidence="7">
        <text>L-ornithine + H(+) = putrescine + CO2</text>
        <dbReference type="Rhea" id="RHEA:22964"/>
        <dbReference type="ChEBI" id="CHEBI:15378"/>
        <dbReference type="ChEBI" id="CHEBI:16526"/>
        <dbReference type="ChEBI" id="CHEBI:46911"/>
        <dbReference type="ChEBI" id="CHEBI:326268"/>
        <dbReference type="EC" id="4.1.1.17"/>
    </reaction>
</comment>
<reference evidence="10 11" key="1">
    <citation type="submission" date="2018-05" db="EMBL/GenBank/DDBJ databases">
        <title>Genomic Encyclopedia of Type Strains, Phase IV (KMG-IV): sequencing the most valuable type-strain genomes for metagenomic binning, comparative biology and taxonomic classification.</title>
        <authorList>
            <person name="Goeker M."/>
        </authorList>
    </citation>
    <scope>NUCLEOTIDE SEQUENCE [LARGE SCALE GENOMIC DNA]</scope>
    <source>
        <strain evidence="10 11">DSM 24906</strain>
    </source>
</reference>
<comment type="caution">
    <text evidence="10">The sequence shown here is derived from an EMBL/GenBank/DDBJ whole genome shotgun (WGS) entry which is preliminary data.</text>
</comment>
<accession>A0AA45HJ40</accession>
<comment type="cofactor">
    <cofactor evidence="1 8">
        <name>pyridoxal 5'-phosphate</name>
        <dbReference type="ChEBI" id="CHEBI:597326"/>
    </cofactor>
</comment>
<evidence type="ECO:0000313" key="10">
    <source>
        <dbReference type="EMBL" id="PWJ95383.1"/>
    </source>
</evidence>
<protein>
    <recommendedName>
        <fullName evidence="6">ornithine decarboxylase</fullName>
        <ecNumber evidence="6">4.1.1.17</ecNumber>
    </recommendedName>
</protein>
<dbReference type="GO" id="GO:0005737">
    <property type="term" value="C:cytoplasm"/>
    <property type="evidence" value="ECO:0007669"/>
    <property type="project" value="TreeGrafter"/>
</dbReference>
<dbReference type="PRINTS" id="PR01179">
    <property type="entry name" value="ODADCRBXLASE"/>
</dbReference>
<dbReference type="InterPro" id="IPR000183">
    <property type="entry name" value="Orn/DAP/Arg_de-COase"/>
</dbReference>
<feature type="modified residue" description="N6-(pyridoxal phosphate)lysine" evidence="8">
    <location>
        <position position="47"/>
    </location>
</feature>
<feature type="active site" description="Proton donor" evidence="8">
    <location>
        <position position="322"/>
    </location>
</feature>
<dbReference type="Proteomes" id="UP000245921">
    <property type="component" value="Unassembled WGS sequence"/>
</dbReference>
<dbReference type="Gene3D" id="2.40.37.10">
    <property type="entry name" value="Lyase, Ornithine Decarboxylase, Chain A, domain 1"/>
    <property type="match status" value="1"/>
</dbReference>
<dbReference type="RefSeq" id="WP_109604301.1">
    <property type="nucleotide sequence ID" value="NZ_JAMHJO010000003.1"/>
</dbReference>
<dbReference type="InterPro" id="IPR002433">
    <property type="entry name" value="Orn_de-COase"/>
</dbReference>
<dbReference type="PROSITE" id="PS00878">
    <property type="entry name" value="ODR_DC_2_1"/>
    <property type="match status" value="1"/>
</dbReference>
<evidence type="ECO:0000313" key="11">
    <source>
        <dbReference type="Proteomes" id="UP000245921"/>
    </source>
</evidence>
<dbReference type="EC" id="4.1.1.17" evidence="6"/>
<dbReference type="SUPFAM" id="SSF50621">
    <property type="entry name" value="Alanine racemase C-terminal domain-like"/>
    <property type="match status" value="1"/>
</dbReference>
<dbReference type="Gene3D" id="3.20.20.10">
    <property type="entry name" value="Alanine racemase"/>
    <property type="match status" value="1"/>
</dbReference>
<dbReference type="PANTHER" id="PTHR11482">
    <property type="entry name" value="ARGININE/DIAMINOPIMELATE/ORNITHINE DECARBOXYLASE"/>
    <property type="match status" value="1"/>
</dbReference>
<evidence type="ECO:0000256" key="5">
    <source>
        <dbReference type="ARBA" id="ARBA00034115"/>
    </source>
</evidence>
<dbReference type="FunFam" id="3.20.20.10:FF:000008">
    <property type="entry name" value="Ornithine decarboxylase"/>
    <property type="match status" value="1"/>
</dbReference>
<evidence type="ECO:0000259" key="9">
    <source>
        <dbReference type="Pfam" id="PF02784"/>
    </source>
</evidence>
<evidence type="ECO:0000256" key="3">
    <source>
        <dbReference type="ARBA" id="ARBA00022898"/>
    </source>
</evidence>
<dbReference type="InterPro" id="IPR022653">
    <property type="entry name" value="De-COase2_pyr-phos_BS"/>
</dbReference>
<dbReference type="InterPro" id="IPR009006">
    <property type="entry name" value="Ala_racemase/Decarboxylase_C"/>
</dbReference>
<evidence type="ECO:0000256" key="2">
    <source>
        <dbReference type="ARBA" id="ARBA00008872"/>
    </source>
</evidence>